<dbReference type="PANTHER" id="PTHR30146:SF109">
    <property type="entry name" value="HTH-TYPE TRANSCRIPTIONAL REGULATOR GALS"/>
    <property type="match status" value="1"/>
</dbReference>
<organism evidence="6 7">
    <name type="scientific">Terrabacter ginsenosidimutans</name>
    <dbReference type="NCBI Taxonomy" id="490575"/>
    <lineage>
        <taxon>Bacteria</taxon>
        <taxon>Bacillati</taxon>
        <taxon>Actinomycetota</taxon>
        <taxon>Actinomycetes</taxon>
        <taxon>Micrococcales</taxon>
        <taxon>Intrasporangiaceae</taxon>
        <taxon>Terrabacter</taxon>
    </lineage>
</organism>
<evidence type="ECO:0000259" key="4">
    <source>
        <dbReference type="PROSITE" id="PS50206"/>
    </source>
</evidence>
<keyword evidence="2 6" id="KW-0238">DNA-binding</keyword>
<dbReference type="Proteomes" id="UP001501468">
    <property type="component" value="Unassembled WGS sequence"/>
</dbReference>
<dbReference type="SMART" id="SM00354">
    <property type="entry name" value="HTH_LACI"/>
    <property type="match status" value="1"/>
</dbReference>
<dbReference type="Gene3D" id="3.40.50.2300">
    <property type="match status" value="2"/>
</dbReference>
<feature type="domain" description="Rhodanese" evidence="4">
    <location>
        <begin position="161"/>
        <end position="192"/>
    </location>
</feature>
<dbReference type="CDD" id="cd06267">
    <property type="entry name" value="PBP1_LacI_sugar_binding-like"/>
    <property type="match status" value="1"/>
</dbReference>
<dbReference type="CDD" id="cd01392">
    <property type="entry name" value="HTH_LacI"/>
    <property type="match status" value="1"/>
</dbReference>
<dbReference type="InterPro" id="IPR010982">
    <property type="entry name" value="Lambda_DNA-bd_dom_sf"/>
</dbReference>
<dbReference type="Pfam" id="PF13377">
    <property type="entry name" value="Peripla_BP_3"/>
    <property type="match status" value="1"/>
</dbReference>
<name>A0ABP7DG40_9MICO</name>
<dbReference type="SUPFAM" id="SSF53822">
    <property type="entry name" value="Periplasmic binding protein-like I"/>
    <property type="match status" value="1"/>
</dbReference>
<gene>
    <name evidence="6" type="ORF">GCM10022399_22520</name>
</gene>
<dbReference type="EMBL" id="BAABDC010000003">
    <property type="protein sequence ID" value="GAA3705276.1"/>
    <property type="molecule type" value="Genomic_DNA"/>
</dbReference>
<keyword evidence="3" id="KW-0804">Transcription</keyword>
<evidence type="ECO:0000256" key="2">
    <source>
        <dbReference type="ARBA" id="ARBA00023125"/>
    </source>
</evidence>
<dbReference type="Pfam" id="PF00356">
    <property type="entry name" value="LacI"/>
    <property type="match status" value="1"/>
</dbReference>
<dbReference type="GO" id="GO:0003677">
    <property type="term" value="F:DNA binding"/>
    <property type="evidence" value="ECO:0007669"/>
    <property type="project" value="UniProtKB-KW"/>
</dbReference>
<dbReference type="PANTHER" id="PTHR30146">
    <property type="entry name" value="LACI-RELATED TRANSCRIPTIONAL REPRESSOR"/>
    <property type="match status" value="1"/>
</dbReference>
<keyword evidence="7" id="KW-1185">Reference proteome</keyword>
<dbReference type="InterPro" id="IPR001763">
    <property type="entry name" value="Rhodanese-like_dom"/>
</dbReference>
<evidence type="ECO:0000256" key="1">
    <source>
        <dbReference type="ARBA" id="ARBA00023015"/>
    </source>
</evidence>
<evidence type="ECO:0000256" key="3">
    <source>
        <dbReference type="ARBA" id="ARBA00023163"/>
    </source>
</evidence>
<comment type="caution">
    <text evidence="6">The sequence shown here is derived from an EMBL/GenBank/DDBJ whole genome shotgun (WGS) entry which is preliminary data.</text>
</comment>
<accession>A0ABP7DG40</accession>
<protein>
    <submittedName>
        <fullName evidence="6">LacI family DNA-binding transcriptional regulator</fullName>
    </submittedName>
</protein>
<proteinExistence type="predicted"/>
<reference evidence="7" key="1">
    <citation type="journal article" date="2019" name="Int. J. Syst. Evol. Microbiol.">
        <title>The Global Catalogue of Microorganisms (GCM) 10K type strain sequencing project: providing services to taxonomists for standard genome sequencing and annotation.</title>
        <authorList>
            <consortium name="The Broad Institute Genomics Platform"/>
            <consortium name="The Broad Institute Genome Sequencing Center for Infectious Disease"/>
            <person name="Wu L."/>
            <person name="Ma J."/>
        </authorList>
    </citation>
    <scope>NUCLEOTIDE SEQUENCE [LARGE SCALE GENOMIC DNA]</scope>
    <source>
        <strain evidence="7">JCM 17125</strain>
    </source>
</reference>
<evidence type="ECO:0000313" key="6">
    <source>
        <dbReference type="EMBL" id="GAA3705276.1"/>
    </source>
</evidence>
<evidence type="ECO:0000313" key="7">
    <source>
        <dbReference type="Proteomes" id="UP001501468"/>
    </source>
</evidence>
<feature type="domain" description="HTH lacI-type" evidence="5">
    <location>
        <begin position="1"/>
        <end position="53"/>
    </location>
</feature>
<sequence>MEHVAARAGVSRALVSIVFRGVAGASEATRERVLAAARELDYRPDTRASRLGRSRTRTLGVTFRVGHAFHGDLLESLYTQADDAAYELVLSGVTPSRSEEAAVETLLAERCEGIILLGSSQTTTQLAHLATRVPVVSVLRPAPGEEVGVVRTDDAAGLRLAVEHLRALGHTRIALLDGGRTAGATERRRGYRSAMRHSPALAEVVLPGGPSELEGAAAASAFLDLDPRDRPTAVAAFNDRCAIGFIDVVRQAGTQVPRDVSVVGFDDITEAGYPHVALTTVRQDADRLGAEAVRSLVDRLDHGATATTPGRIVIAPELVVRASTGARKPRQASS</sequence>
<dbReference type="InterPro" id="IPR028082">
    <property type="entry name" value="Peripla_BP_I"/>
</dbReference>
<evidence type="ECO:0000259" key="5">
    <source>
        <dbReference type="PROSITE" id="PS50932"/>
    </source>
</evidence>
<dbReference type="PROSITE" id="PS50206">
    <property type="entry name" value="RHODANESE_3"/>
    <property type="match status" value="1"/>
</dbReference>
<dbReference type="Gene3D" id="1.10.260.40">
    <property type="entry name" value="lambda repressor-like DNA-binding domains"/>
    <property type="match status" value="1"/>
</dbReference>
<dbReference type="SUPFAM" id="SSF47413">
    <property type="entry name" value="lambda repressor-like DNA-binding domains"/>
    <property type="match status" value="1"/>
</dbReference>
<dbReference type="InterPro" id="IPR000843">
    <property type="entry name" value="HTH_LacI"/>
</dbReference>
<dbReference type="InterPro" id="IPR046335">
    <property type="entry name" value="LacI/GalR-like_sensor"/>
</dbReference>
<dbReference type="PROSITE" id="PS50932">
    <property type="entry name" value="HTH_LACI_2"/>
    <property type="match status" value="1"/>
</dbReference>
<keyword evidence="1" id="KW-0805">Transcription regulation</keyword>